<dbReference type="AlphaFoldDB" id="A0A4V3AAA9"/>
<keyword evidence="1" id="KW-0732">Signal</keyword>
<organism evidence="7 8">
    <name type="scientific">Dankookia rubra</name>
    <dbReference type="NCBI Taxonomy" id="1442381"/>
    <lineage>
        <taxon>Bacteria</taxon>
        <taxon>Pseudomonadati</taxon>
        <taxon>Pseudomonadota</taxon>
        <taxon>Alphaproteobacteria</taxon>
        <taxon>Acetobacterales</taxon>
        <taxon>Roseomonadaceae</taxon>
        <taxon>Dankookia</taxon>
    </lineage>
</organism>
<dbReference type="InterPro" id="IPR036249">
    <property type="entry name" value="Thioredoxin-like_sf"/>
</dbReference>
<dbReference type="EMBL" id="SMSJ01000011">
    <property type="protein sequence ID" value="TDH62465.1"/>
    <property type="molecule type" value="Genomic_DNA"/>
</dbReference>
<dbReference type="Gene3D" id="3.40.30.10">
    <property type="entry name" value="Glutaredoxin"/>
    <property type="match status" value="1"/>
</dbReference>
<keyword evidence="2" id="KW-0560">Oxidoreductase</keyword>
<evidence type="ECO:0000256" key="3">
    <source>
        <dbReference type="ARBA" id="ARBA00023157"/>
    </source>
</evidence>
<feature type="domain" description="Thioredoxin" evidence="6">
    <location>
        <begin position="124"/>
        <end position="319"/>
    </location>
</feature>
<proteinExistence type="predicted"/>
<feature type="compositionally biased region" description="Polar residues" evidence="5">
    <location>
        <begin position="58"/>
        <end position="68"/>
    </location>
</feature>
<comment type="caution">
    <text evidence="7">The sequence shown here is derived from an EMBL/GenBank/DDBJ whole genome shotgun (WGS) entry which is preliminary data.</text>
</comment>
<evidence type="ECO:0000259" key="6">
    <source>
        <dbReference type="PROSITE" id="PS51352"/>
    </source>
</evidence>
<keyword evidence="4" id="KW-0676">Redox-active center</keyword>
<keyword evidence="3" id="KW-1015">Disulfide bond</keyword>
<evidence type="ECO:0000256" key="5">
    <source>
        <dbReference type="SAM" id="MobiDB-lite"/>
    </source>
</evidence>
<dbReference type="PROSITE" id="PS51352">
    <property type="entry name" value="THIOREDOXIN_2"/>
    <property type="match status" value="1"/>
</dbReference>
<gene>
    <name evidence="7" type="ORF">E2C06_11380</name>
</gene>
<name>A0A4V3AAA9_9PROT</name>
<evidence type="ECO:0000313" key="8">
    <source>
        <dbReference type="Proteomes" id="UP000295096"/>
    </source>
</evidence>
<evidence type="ECO:0000256" key="4">
    <source>
        <dbReference type="ARBA" id="ARBA00023284"/>
    </source>
</evidence>
<dbReference type="CDD" id="cd03023">
    <property type="entry name" value="DsbA_Com1_like"/>
    <property type="match status" value="1"/>
</dbReference>
<evidence type="ECO:0000313" key="7">
    <source>
        <dbReference type="EMBL" id="TDH62465.1"/>
    </source>
</evidence>
<feature type="region of interest" description="Disordered" evidence="5">
    <location>
        <begin position="44"/>
        <end position="68"/>
    </location>
</feature>
<dbReference type="OrthoDB" id="9780147at2"/>
<protein>
    <submittedName>
        <fullName evidence="7">DsbA family protein</fullName>
    </submittedName>
</protein>
<sequence>MPPISASSCRRPASPCPTSPSHDAVGKVLEAPGIPAIRLAGLQAAGARSAPGHPGPQATGTPRSGESQPMISRLRRLALLLALAAAPGLAPREAAAEPVPLTEAQKAAVQQLIHDYYIEHPEALIEAFQRAQATLRAQQQNTAKRMLVERRDELVADPQAPVAGNARGDVTIVEFFDYRCAYCKKAHPGMAGLLADEPGLRFVHKQLPVLGPESVFAARAALASVAQGRYLAFHDAMMGASGALTNEAVFAIADRVGLDRARLARDMVSPEVDAALARNAALAKQLGINGTPSFVVGDMMIPGVAEPAALRQLIAAQRQGGDRAGTAAVIR</sequence>
<dbReference type="Pfam" id="PF01323">
    <property type="entry name" value="DSBA"/>
    <property type="match status" value="1"/>
</dbReference>
<dbReference type="Proteomes" id="UP000295096">
    <property type="component" value="Unassembled WGS sequence"/>
</dbReference>
<dbReference type="PANTHER" id="PTHR13887">
    <property type="entry name" value="GLUTATHIONE S-TRANSFERASE KAPPA"/>
    <property type="match status" value="1"/>
</dbReference>
<feature type="region of interest" description="Disordered" evidence="5">
    <location>
        <begin position="1"/>
        <end position="27"/>
    </location>
</feature>
<dbReference type="SUPFAM" id="SSF52833">
    <property type="entry name" value="Thioredoxin-like"/>
    <property type="match status" value="1"/>
</dbReference>
<evidence type="ECO:0000256" key="1">
    <source>
        <dbReference type="ARBA" id="ARBA00022729"/>
    </source>
</evidence>
<reference evidence="7 8" key="1">
    <citation type="journal article" date="2016" name="J. Microbiol.">
        <title>Dankookia rubra gen. nov., sp. nov., an alphaproteobacterium isolated from sediment of a shallow stream.</title>
        <authorList>
            <person name="Kim W.H."/>
            <person name="Kim D.H."/>
            <person name="Kang K."/>
            <person name="Ahn T.Y."/>
        </authorList>
    </citation>
    <scope>NUCLEOTIDE SEQUENCE [LARGE SCALE GENOMIC DNA]</scope>
    <source>
        <strain evidence="7 8">JCM30602</strain>
    </source>
</reference>
<accession>A0A4V3AAA9</accession>
<evidence type="ECO:0000256" key="2">
    <source>
        <dbReference type="ARBA" id="ARBA00023002"/>
    </source>
</evidence>
<dbReference type="PANTHER" id="PTHR13887:SF14">
    <property type="entry name" value="DISULFIDE BOND FORMATION PROTEIN D"/>
    <property type="match status" value="1"/>
</dbReference>
<keyword evidence="8" id="KW-1185">Reference proteome</keyword>
<dbReference type="GO" id="GO:0016491">
    <property type="term" value="F:oxidoreductase activity"/>
    <property type="evidence" value="ECO:0007669"/>
    <property type="project" value="UniProtKB-KW"/>
</dbReference>
<dbReference type="InterPro" id="IPR013766">
    <property type="entry name" value="Thioredoxin_domain"/>
</dbReference>
<dbReference type="InterPro" id="IPR001853">
    <property type="entry name" value="DSBA-like_thioredoxin_dom"/>
</dbReference>